<proteinExistence type="predicted"/>
<dbReference type="EMBL" id="AP023396">
    <property type="protein sequence ID" value="BCK58373.1"/>
    <property type="molecule type" value="Genomic_DNA"/>
</dbReference>
<reference evidence="2 3" key="1">
    <citation type="submission" date="2020-08" db="EMBL/GenBank/DDBJ databases">
        <title>Genome Sequencing of Nocardia wallacei strain FMUON74 and assembly.</title>
        <authorList>
            <person name="Toyokawa M."/>
            <person name="Uesaka K."/>
        </authorList>
    </citation>
    <scope>NUCLEOTIDE SEQUENCE [LARGE SCALE GENOMIC DNA]</scope>
    <source>
        <strain evidence="2 3">FMUON74</strain>
    </source>
</reference>
<accession>A0A7G1KW19</accession>
<dbReference type="GeneID" id="80350557"/>
<feature type="region of interest" description="Disordered" evidence="1">
    <location>
        <begin position="1"/>
        <end position="26"/>
    </location>
</feature>
<dbReference type="AlphaFoldDB" id="A0A7G1KW19"/>
<dbReference type="RefSeq" id="WP_187685131.1">
    <property type="nucleotide sequence ID" value="NZ_AP023396.1"/>
</dbReference>
<evidence type="ECO:0000256" key="1">
    <source>
        <dbReference type="SAM" id="MobiDB-lite"/>
    </source>
</evidence>
<dbReference type="Proteomes" id="UP000516173">
    <property type="component" value="Chromosome"/>
</dbReference>
<sequence>MPEPIKEGAVYGIRPHSPVSEAEAEERRRLNLAAEAADRPQADRCACGYCHSCNLQNPDCTCAKPVRVKPYNFAQHGTLVLDADLLAKHATASERLQKAISEAIERDRDR</sequence>
<evidence type="ECO:0000313" key="2">
    <source>
        <dbReference type="EMBL" id="BCK58373.1"/>
    </source>
</evidence>
<evidence type="ECO:0000313" key="3">
    <source>
        <dbReference type="Proteomes" id="UP000516173"/>
    </source>
</evidence>
<keyword evidence="3" id="KW-1185">Reference proteome</keyword>
<dbReference type="KEGG" id="nwl:NWFMUON74_61450"/>
<protein>
    <submittedName>
        <fullName evidence="2">Uncharacterized protein</fullName>
    </submittedName>
</protein>
<name>A0A7G1KW19_9NOCA</name>
<gene>
    <name evidence="2" type="ORF">NWFMUON74_61450</name>
</gene>
<organism evidence="2 3">
    <name type="scientific">Nocardia wallacei</name>
    <dbReference type="NCBI Taxonomy" id="480035"/>
    <lineage>
        <taxon>Bacteria</taxon>
        <taxon>Bacillati</taxon>
        <taxon>Actinomycetota</taxon>
        <taxon>Actinomycetes</taxon>
        <taxon>Mycobacteriales</taxon>
        <taxon>Nocardiaceae</taxon>
        <taxon>Nocardia</taxon>
    </lineage>
</organism>